<evidence type="ECO:0000313" key="2">
    <source>
        <dbReference type="Proteomes" id="UP000229757"/>
    </source>
</evidence>
<dbReference type="EMBL" id="CP011797">
    <property type="protein sequence ID" value="ATX76504.1"/>
    <property type="molecule type" value="Genomic_DNA"/>
</dbReference>
<reference evidence="1 2" key="1">
    <citation type="journal article" date="2017" name="Environ. Microbiol.">
        <title>Genomic and physiological analyses of 'Reinekea forsetii' reveal a versatile opportunistic lifestyle during spring algae blooms.</title>
        <authorList>
            <person name="Avci B."/>
            <person name="Hahnke R.L."/>
            <person name="Chafee M."/>
            <person name="Fischer T."/>
            <person name="Gruber-Vodicka H."/>
            <person name="Tegetmeyer H.E."/>
            <person name="Harder J."/>
            <person name="Fuchs B.M."/>
            <person name="Amann R.I."/>
            <person name="Teeling H."/>
        </authorList>
    </citation>
    <scope>NUCLEOTIDE SEQUENCE [LARGE SCALE GENOMIC DNA]</scope>
    <source>
        <strain evidence="1 2">Hel1_31_D35</strain>
    </source>
</reference>
<dbReference type="InterPro" id="IPR013468">
    <property type="entry name" value="CHP02647"/>
</dbReference>
<dbReference type="Pfam" id="PF18918">
    <property type="entry name" value="DUF5669"/>
    <property type="match status" value="1"/>
</dbReference>
<protein>
    <submittedName>
        <fullName evidence="1">DNA-binding protein inhibitor Id-2-related protein</fullName>
    </submittedName>
</protein>
<gene>
    <name evidence="1" type="ORF">REIFOR_01358</name>
</gene>
<name>A0A2K8KT76_9GAMM</name>
<dbReference type="Proteomes" id="UP000229757">
    <property type="component" value="Chromosome"/>
</dbReference>
<dbReference type="GO" id="GO:0003677">
    <property type="term" value="F:DNA binding"/>
    <property type="evidence" value="ECO:0007669"/>
    <property type="project" value="UniProtKB-KW"/>
</dbReference>
<keyword evidence="2" id="KW-1185">Reference proteome</keyword>
<accession>A0A2K8KT76</accession>
<dbReference type="OrthoDB" id="5600572at2"/>
<sequence length="76" mass="8292">MTITANMHTEMNLLLQYPTDSLMSGIKINHEAALDTVAAAKRLFEKGFTDAEDGGYLTDAGIELVEHLQVINSALK</sequence>
<dbReference type="RefSeq" id="WP_100256843.1">
    <property type="nucleotide sequence ID" value="NZ_CP011797.1"/>
</dbReference>
<dbReference type="KEGG" id="rfo:REIFOR_01358"/>
<evidence type="ECO:0000313" key="1">
    <source>
        <dbReference type="EMBL" id="ATX76504.1"/>
    </source>
</evidence>
<dbReference type="AlphaFoldDB" id="A0A2K8KT76"/>
<organism evidence="1 2">
    <name type="scientific">Reinekea forsetii</name>
    <dbReference type="NCBI Taxonomy" id="1336806"/>
    <lineage>
        <taxon>Bacteria</taxon>
        <taxon>Pseudomonadati</taxon>
        <taxon>Pseudomonadota</taxon>
        <taxon>Gammaproteobacteria</taxon>
        <taxon>Oceanospirillales</taxon>
        <taxon>Saccharospirillaceae</taxon>
        <taxon>Reinekea</taxon>
    </lineage>
</organism>
<dbReference type="NCBIfam" id="TIGR02647">
    <property type="entry name" value="DNA"/>
    <property type="match status" value="1"/>
</dbReference>
<keyword evidence="1" id="KW-0238">DNA-binding</keyword>
<proteinExistence type="predicted"/>